<dbReference type="GO" id="GO:0005886">
    <property type="term" value="C:plasma membrane"/>
    <property type="evidence" value="ECO:0007669"/>
    <property type="project" value="UniProtKB-SubCell"/>
</dbReference>
<name>A0A1U9YX59_9HYPH</name>
<reference evidence="7 8" key="1">
    <citation type="submission" date="2017-03" db="EMBL/GenBank/DDBJ databases">
        <title>Foreign affairs: Plasmid Transfer between Roseobacters and Rhizobia.</title>
        <authorList>
            <person name="Bartling P."/>
            <person name="Bunk B."/>
            <person name="Overmann J."/>
            <person name="Brinkmann H."/>
            <person name="Petersen J."/>
        </authorList>
    </citation>
    <scope>NUCLEOTIDE SEQUENCE [LARGE SCALE GENOMIC DNA]</scope>
    <source>
        <strain evidence="7 8">MACL11</strain>
    </source>
</reference>
<dbReference type="eggNOG" id="COG3346">
    <property type="taxonomic scope" value="Bacteria"/>
</dbReference>
<dbReference type="PROSITE" id="PS50895">
    <property type="entry name" value="SURF1"/>
    <property type="match status" value="1"/>
</dbReference>
<comment type="subcellular location">
    <subcellularLocation>
        <location evidence="6">Cell membrane</location>
        <topology evidence="6">Multi-pass membrane protein</topology>
    </subcellularLocation>
    <subcellularLocation>
        <location evidence="1">Membrane</location>
    </subcellularLocation>
</comment>
<keyword evidence="8" id="KW-1185">Reference proteome</keyword>
<dbReference type="KEGG" id="mmed:Mame_00653"/>
<dbReference type="RefSeq" id="WP_018065715.1">
    <property type="nucleotide sequence ID" value="NZ_AQWH01000015.1"/>
</dbReference>
<dbReference type="EMBL" id="CP020330">
    <property type="protein sequence ID" value="AQZ50029.1"/>
    <property type="molecule type" value="Genomic_DNA"/>
</dbReference>
<gene>
    <name evidence="7" type="ORF">Mame_00653</name>
</gene>
<evidence type="ECO:0000256" key="3">
    <source>
        <dbReference type="ARBA" id="ARBA00022692"/>
    </source>
</evidence>
<dbReference type="PANTHER" id="PTHR23427:SF2">
    <property type="entry name" value="SURFEIT LOCUS PROTEIN 1"/>
    <property type="match status" value="1"/>
</dbReference>
<accession>A0A1U9YX59</accession>
<organism evidence="7 8">
    <name type="scientific">Martelella mediterranea DSM 17316</name>
    <dbReference type="NCBI Taxonomy" id="1122214"/>
    <lineage>
        <taxon>Bacteria</taxon>
        <taxon>Pseudomonadati</taxon>
        <taxon>Pseudomonadota</taxon>
        <taxon>Alphaproteobacteria</taxon>
        <taxon>Hyphomicrobiales</taxon>
        <taxon>Aurantimonadaceae</taxon>
        <taxon>Martelella</taxon>
    </lineage>
</organism>
<evidence type="ECO:0000313" key="7">
    <source>
        <dbReference type="EMBL" id="AQZ50029.1"/>
    </source>
</evidence>
<evidence type="ECO:0000256" key="6">
    <source>
        <dbReference type="RuleBase" id="RU363076"/>
    </source>
</evidence>
<keyword evidence="3 6" id="KW-0812">Transmembrane</keyword>
<comment type="caution">
    <text evidence="6">Lacks conserved residue(s) required for the propagation of feature annotation.</text>
</comment>
<dbReference type="STRING" id="1122214.Mame_00653"/>
<keyword evidence="5 6" id="KW-0472">Membrane</keyword>
<evidence type="ECO:0000256" key="4">
    <source>
        <dbReference type="ARBA" id="ARBA00022989"/>
    </source>
</evidence>
<evidence type="ECO:0000256" key="5">
    <source>
        <dbReference type="ARBA" id="ARBA00023136"/>
    </source>
</evidence>
<evidence type="ECO:0000256" key="2">
    <source>
        <dbReference type="ARBA" id="ARBA00007165"/>
    </source>
</evidence>
<dbReference type="PANTHER" id="PTHR23427">
    <property type="entry name" value="SURFEIT LOCUS PROTEIN"/>
    <property type="match status" value="1"/>
</dbReference>
<keyword evidence="4 6" id="KW-1133">Transmembrane helix</keyword>
<dbReference type="Pfam" id="PF02104">
    <property type="entry name" value="SURF1"/>
    <property type="match status" value="1"/>
</dbReference>
<proteinExistence type="inferred from homology"/>
<dbReference type="Proteomes" id="UP000191135">
    <property type="component" value="Chromosome"/>
</dbReference>
<comment type="similarity">
    <text evidence="2 6">Belongs to the SURF1 family.</text>
</comment>
<sequence>MAAMSRKKFLILTAIAAILFAGFTALGIWQVYRLQWKRDLIAAVDARVEAPAVPAPRAGEMVTREDDAYRHVSVTGRYIEAAQTLIYYPTQLGAGYFVMTPLLRDDGSYVLINRGFVPEGRQDNPANYRAPEGEVTVAGLLRMPESKGWLFSRANDPVDGKWYRRDVASIMGTRGLVPFAPYFIDAEASGPTGKLPIGGLTVVSFRNAHLSYALTWFAMALGTLALYVFVLRYERRPSSSDDE</sequence>
<dbReference type="InterPro" id="IPR002994">
    <property type="entry name" value="Surf1/Shy1"/>
</dbReference>
<dbReference type="InterPro" id="IPR045214">
    <property type="entry name" value="Surf1/Surf4"/>
</dbReference>
<dbReference type="AlphaFoldDB" id="A0A1U9YX59"/>
<evidence type="ECO:0000256" key="1">
    <source>
        <dbReference type="ARBA" id="ARBA00004370"/>
    </source>
</evidence>
<feature type="transmembrane region" description="Helical" evidence="6">
    <location>
        <begin position="210"/>
        <end position="230"/>
    </location>
</feature>
<protein>
    <recommendedName>
        <fullName evidence="6">SURF1-like protein</fullName>
    </recommendedName>
</protein>
<evidence type="ECO:0000313" key="8">
    <source>
        <dbReference type="Proteomes" id="UP000191135"/>
    </source>
</evidence>
<keyword evidence="6" id="KW-1003">Cell membrane</keyword>
<dbReference type="CDD" id="cd06662">
    <property type="entry name" value="SURF1"/>
    <property type="match status" value="1"/>
</dbReference>